<dbReference type="InterPro" id="IPR041464">
    <property type="entry name" value="TubC_N"/>
</dbReference>
<reference evidence="6 7" key="2">
    <citation type="journal article" date="2017" name="Nat. Microbiol.">
        <title>Natural product diversity associated with the nematode symbionts Photorhabdus and Xenorhabdus.</title>
        <authorList>
            <person name="Tobias N.J."/>
            <person name="Wolff H."/>
            <person name="Djahanschiri B."/>
            <person name="Grundmann F."/>
            <person name="Kronenwerth M."/>
            <person name="Shi Y.M."/>
            <person name="Simonyi S."/>
            <person name="Grun P."/>
            <person name="Shapiro-Ilan D."/>
            <person name="Pidot S.J."/>
            <person name="Stinear T.P."/>
            <person name="Ebersberger I."/>
            <person name="Bode H.B."/>
        </authorList>
    </citation>
    <scope>NUCLEOTIDE SEQUENCE [LARGE SCALE GENOMIC DNA]</scope>
    <source>
        <strain evidence="6 7">DSM 17904</strain>
    </source>
</reference>
<keyword evidence="8" id="KW-0002">3D-structure</keyword>
<evidence type="ECO:0000256" key="2">
    <source>
        <dbReference type="ARBA" id="ARBA00022450"/>
    </source>
</evidence>
<dbReference type="GO" id="GO:0003824">
    <property type="term" value="F:catalytic activity"/>
    <property type="evidence" value="ECO:0007669"/>
    <property type="project" value="InterPro"/>
</dbReference>
<dbReference type="InterPro" id="IPR020459">
    <property type="entry name" value="AMP-binding"/>
</dbReference>
<dbReference type="Gene3D" id="2.30.38.10">
    <property type="entry name" value="Luciferase, Domain 3"/>
    <property type="match status" value="1"/>
</dbReference>
<dbReference type="CDD" id="cd05930">
    <property type="entry name" value="A_NRPS"/>
    <property type="match status" value="1"/>
</dbReference>
<accession>A0A173DW33</accession>
<dbReference type="FunFam" id="3.30.559.10:FF:000012">
    <property type="entry name" value="Non-ribosomal peptide synthetase"/>
    <property type="match status" value="1"/>
</dbReference>
<dbReference type="FunFam" id="3.40.50.980:FF:000001">
    <property type="entry name" value="Non-ribosomal peptide synthetase"/>
    <property type="match status" value="1"/>
</dbReference>
<dbReference type="FunFam" id="1.10.1200.10:FF:000005">
    <property type="entry name" value="Nonribosomal peptide synthetase 1"/>
    <property type="match status" value="1"/>
</dbReference>
<dbReference type="GO" id="GO:0005737">
    <property type="term" value="C:cytoplasm"/>
    <property type="evidence" value="ECO:0007669"/>
    <property type="project" value="TreeGrafter"/>
</dbReference>
<dbReference type="GO" id="GO:0043041">
    <property type="term" value="P:amino acid activation for nonribosomal peptide biosynthetic process"/>
    <property type="evidence" value="ECO:0007669"/>
    <property type="project" value="TreeGrafter"/>
</dbReference>
<dbReference type="PDB" id="6EWS">
    <property type="method" value="NMR"/>
    <property type="chains" value="A=1-63"/>
</dbReference>
<dbReference type="Gene3D" id="3.30.300.30">
    <property type="match status" value="1"/>
</dbReference>
<dbReference type="InterPro" id="IPR001242">
    <property type="entry name" value="Condensation_dom"/>
</dbReference>
<dbReference type="AlphaFoldDB" id="A0A173DW33"/>
<dbReference type="InterPro" id="IPR010071">
    <property type="entry name" value="AA_adenyl_dom"/>
</dbReference>
<evidence type="ECO:0000313" key="7">
    <source>
        <dbReference type="Proteomes" id="UP000222366"/>
    </source>
</evidence>
<dbReference type="InterPro" id="IPR036736">
    <property type="entry name" value="ACP-like_sf"/>
</dbReference>
<dbReference type="GO" id="GO:0044550">
    <property type="term" value="P:secondary metabolite biosynthetic process"/>
    <property type="evidence" value="ECO:0007669"/>
    <property type="project" value="TreeGrafter"/>
</dbReference>
<reference evidence="8" key="3">
    <citation type="journal article" date="2018" name="Nat. Commun.">
        <title>Structure-based redesign of docking domain interactions modulates the product spectrum of a rhabdopeptide-synthesizing NRPS.</title>
        <authorList>
            <person name="Hacker C."/>
            <person name="Cai X."/>
            <person name="Kegler C."/>
            <person name="Zhao L."/>
            <person name="Weickhmann A.K."/>
            <person name="Wurm J.P."/>
            <person name="Bode H.B."/>
            <person name="Wohnert J."/>
        </authorList>
    </citation>
    <scope>STRUCTURE BY NMR OF 1-63</scope>
</reference>
<proteinExistence type="evidence at protein level"/>
<dbReference type="Pfam" id="PF18563">
    <property type="entry name" value="TubC_N"/>
    <property type="match status" value="1"/>
</dbReference>
<dbReference type="PDBsum" id="6EWS"/>
<dbReference type="InterPro" id="IPR020845">
    <property type="entry name" value="AMP-binding_CS"/>
</dbReference>
<dbReference type="GO" id="GO:0031177">
    <property type="term" value="F:phosphopantetheine binding"/>
    <property type="evidence" value="ECO:0007669"/>
    <property type="project" value="InterPro"/>
</dbReference>
<dbReference type="EMBL" id="KR871229">
    <property type="protein sequence ID" value="ANG60395.1"/>
    <property type="molecule type" value="Genomic_DNA"/>
</dbReference>
<evidence type="ECO:0000313" key="5">
    <source>
        <dbReference type="EMBL" id="ANG60395.1"/>
    </source>
</evidence>
<dbReference type="SUPFAM" id="SSF52777">
    <property type="entry name" value="CoA-dependent acyltransferases"/>
    <property type="match status" value="2"/>
</dbReference>
<dbReference type="Pfam" id="PF00501">
    <property type="entry name" value="AMP-binding"/>
    <property type="match status" value="1"/>
</dbReference>
<dbReference type="InterPro" id="IPR000873">
    <property type="entry name" value="AMP-dep_synth/lig_dom"/>
</dbReference>
<dbReference type="PROSITE" id="PS00455">
    <property type="entry name" value="AMP_BINDING"/>
    <property type="match status" value="1"/>
</dbReference>
<dbReference type="SMART" id="SM00823">
    <property type="entry name" value="PKS_PP"/>
    <property type="match status" value="1"/>
</dbReference>
<evidence type="ECO:0000259" key="4">
    <source>
        <dbReference type="PROSITE" id="PS50075"/>
    </source>
</evidence>
<gene>
    <name evidence="6" type="ORF">Xsto_00221</name>
</gene>
<dbReference type="PANTHER" id="PTHR45527">
    <property type="entry name" value="NONRIBOSOMAL PEPTIDE SYNTHETASE"/>
    <property type="match status" value="1"/>
</dbReference>
<dbReference type="SUPFAM" id="SSF47336">
    <property type="entry name" value="ACP-like"/>
    <property type="match status" value="1"/>
</dbReference>
<dbReference type="Pfam" id="PF00550">
    <property type="entry name" value="PP-binding"/>
    <property type="match status" value="1"/>
</dbReference>
<dbReference type="InterPro" id="IPR023213">
    <property type="entry name" value="CAT-like_dom_sf"/>
</dbReference>
<evidence type="ECO:0000256" key="3">
    <source>
        <dbReference type="ARBA" id="ARBA00022553"/>
    </source>
</evidence>
<keyword evidence="3" id="KW-0597">Phosphoprotein</keyword>
<evidence type="ECO:0007829" key="8">
    <source>
        <dbReference type="PDB" id="6EWS"/>
    </source>
</evidence>
<keyword evidence="2" id="KW-0596">Phosphopantetheine</keyword>
<sequence length="1172" mass="134063">MKNAAQIVDEALNQGITLFVADNRLQYETSRDNIPEELLNEWKYYRQDLIDFLQQLDAKEETQTYQLQNIQRNSNAEHYPLSFAQQRLWFIDQLTDGSPQYNCPGYLRLREKLNVKAFKAAVKTLLERHEALRTCFKVIDNEPRQVLVTSYDLPITQHDLTMLSENEKEHHIQQFSKEEDNQVFNLSADLMLRIRLIKRAENDYVVLYTIHHIACDSWSIEIFIHELITLYKAYSQGMTNPLPELKIQYSDYAQWQKNWLQGDILEKQLDYWNNQLSGISPLHRFPLDNPRPEQQSFKGLLKEQHISKDLAQEIKTLCHQHEVTLFMFLETAFAVLLSRYSNEKDILVGTPLAGRTHHDIEPLIGFFVNSLVIRTDLSGQPTFSELLKRNSRTILDAYEHQDLPFQMLVEKISPGRNLNYNPVFQIAFTLENTQRDGTLVRDKNIETEERLLLKTRFDLEIHIYEEEGGGLSLLWVYDSSLFNDITLERLLASYETLLTNIVSMMKPRIGSDLIYKELSVHAIPLLAEAEIHTLSQWNGRQEYNPYSGCFHELFEKQAAGYPEKTAVVFGSDSLSYQELNQQANQLAHYLIAQKIKPETLVALCIPRSIRALVALLGVIKAGGAYVPLDPDYPVSRLQYMLEHSEAEFILTETSLIEKLPISQQKIVCLDTEAIQSQLQQMPIDNITERPFPLTENNLAYVIYTSGSTGKPKGVMLEHKGWVNLALSQAKLFGVDTHSRGLQFASWSFDAMILEISMTLAYGATLYLISEAQQHSPECLDEIVEKHQITHAVLPPALLPYLNFNKWCSVSTLLLAGEAVPPQLSVHWSQNRRLFNVYGPTECTAIVTSSLLTDEKITIGKPLPNILMRILDPSGNQVPIGVAGELCIGGVQLARGYLNAPEMDAIKFIKYCNEQTDESQPQRLYRTGDLVRWLSDGNIEFIGRIDSQVKIRGFRIELGEIETALSGHEALSSAVVITYGEDKDKRLVAYVCPTISWLEERSLQFDTEDISQYSVIKAELSKLLESALKKQLPEYMVPSLYIPLEQMPLTLNNKVDKKALPAPNSSDFHQQDYVAPRNEIEKKIGQLWEEVLGISQPGIHDNFFILGGHSLQATRLISSIRNELEIEIPLSSVFEHPTLEQLSTIIEIHLVKEKRKHFQTEQEKTQKLLEGHI</sequence>
<dbReference type="Gene3D" id="1.10.10.1830">
    <property type="entry name" value="Non-ribosomal peptide synthase, adenylation domain"/>
    <property type="match status" value="1"/>
</dbReference>
<dbReference type="SUPFAM" id="SSF56801">
    <property type="entry name" value="Acetyl-CoA synthetase-like"/>
    <property type="match status" value="1"/>
</dbReference>
<dbReference type="InterPro" id="IPR045851">
    <property type="entry name" value="AMP-bd_C_sf"/>
</dbReference>
<dbReference type="FunFam" id="3.40.50.12780:FF:000012">
    <property type="entry name" value="Non-ribosomal peptide synthetase"/>
    <property type="match status" value="1"/>
</dbReference>
<dbReference type="RefSeq" id="WP_099123847.1">
    <property type="nucleotide sequence ID" value="NZ_CAWNRH010000093.1"/>
</dbReference>
<dbReference type="Gene3D" id="3.40.50.980">
    <property type="match status" value="2"/>
</dbReference>
<feature type="domain" description="Carrier" evidence="4">
    <location>
        <begin position="1074"/>
        <end position="1149"/>
    </location>
</feature>
<dbReference type="InterPro" id="IPR009081">
    <property type="entry name" value="PP-bd_ACP"/>
</dbReference>
<dbReference type="PRINTS" id="PR00154">
    <property type="entry name" value="AMPBINDING"/>
</dbReference>
<dbReference type="EMBL" id="NJAJ01000002">
    <property type="protein sequence ID" value="PHM67658.1"/>
    <property type="molecule type" value="Genomic_DNA"/>
</dbReference>
<reference evidence="5" key="1">
    <citation type="submission" date="2015-05" db="EMBL/GenBank/DDBJ databases">
        <title>Multiple mechanisms for the generation of chemical diversity occurring in parallel by monomodular nonribosomal peptide synthetases involved in rhabdopeptide biosynthesis.</title>
        <authorList>
            <person name="Cai X."/>
            <person name="Bode H.B."/>
        </authorList>
    </citation>
    <scope>NUCLEOTIDE SEQUENCE</scope>
    <source>
        <strain evidence="5">DSM 17904</strain>
    </source>
</reference>
<evidence type="ECO:0000256" key="1">
    <source>
        <dbReference type="ARBA" id="ARBA00001957"/>
    </source>
</evidence>
<name>A0A173DW33_9GAMM</name>
<dbReference type="Pfam" id="PF00668">
    <property type="entry name" value="Condensation"/>
    <property type="match status" value="1"/>
</dbReference>
<dbReference type="PROSITE" id="PS50075">
    <property type="entry name" value="CARRIER"/>
    <property type="match status" value="1"/>
</dbReference>
<dbReference type="CDD" id="cd19531">
    <property type="entry name" value="LCL_NRPS-like"/>
    <property type="match status" value="1"/>
</dbReference>
<organism evidence="5">
    <name type="scientific">Xenorhabdus stockiae</name>
    <dbReference type="NCBI Taxonomy" id="351614"/>
    <lineage>
        <taxon>Bacteria</taxon>
        <taxon>Pseudomonadati</taxon>
        <taxon>Pseudomonadota</taxon>
        <taxon>Gammaproteobacteria</taxon>
        <taxon>Enterobacterales</taxon>
        <taxon>Morganellaceae</taxon>
        <taxon>Xenorhabdus</taxon>
    </lineage>
</organism>
<keyword evidence="7" id="KW-1185">Reference proteome</keyword>
<dbReference type="SMR" id="A0A173DW33"/>
<dbReference type="Gene3D" id="1.10.1200.10">
    <property type="entry name" value="ACP-like"/>
    <property type="match status" value="1"/>
</dbReference>
<evidence type="ECO:0000313" key="6">
    <source>
        <dbReference type="EMBL" id="PHM67658.1"/>
    </source>
</evidence>
<dbReference type="Gene3D" id="3.30.559.30">
    <property type="entry name" value="Nonribosomal peptide synthetase, condensation domain"/>
    <property type="match status" value="1"/>
</dbReference>
<dbReference type="InterPro" id="IPR020806">
    <property type="entry name" value="PKS_PP-bd"/>
</dbReference>
<comment type="cofactor">
    <cofactor evidence="1">
        <name>pantetheine 4'-phosphate</name>
        <dbReference type="ChEBI" id="CHEBI:47942"/>
    </cofactor>
</comment>
<dbReference type="InterPro" id="IPR044894">
    <property type="entry name" value="TubC_N_sf"/>
</dbReference>
<protein>
    <submittedName>
        <fullName evidence="5">Nonribosomal peptide synthetase StoA</fullName>
    </submittedName>
    <submittedName>
        <fullName evidence="6">PvdJ</fullName>
    </submittedName>
</protein>
<dbReference type="Gene3D" id="3.30.559.10">
    <property type="entry name" value="Chloramphenicol acetyltransferase-like domain"/>
    <property type="match status" value="1"/>
</dbReference>
<dbReference type="PANTHER" id="PTHR45527:SF1">
    <property type="entry name" value="FATTY ACID SYNTHASE"/>
    <property type="match status" value="1"/>
</dbReference>
<dbReference type="Proteomes" id="UP000222366">
    <property type="component" value="Unassembled WGS sequence"/>
</dbReference>
<dbReference type="NCBIfam" id="TIGR01733">
    <property type="entry name" value="AA-adenyl-dom"/>
    <property type="match status" value="1"/>
</dbReference>